<dbReference type="GeneID" id="20647684"/>
<dbReference type="OMA" id="ARCKLND"/>
<dbReference type="SMR" id="G5A5J2"/>
<evidence type="ECO:0000313" key="1">
    <source>
        <dbReference type="EMBL" id="EGZ08597.1"/>
    </source>
</evidence>
<gene>
    <name evidence="1" type="ORF">PHYSODRAFT_339052</name>
</gene>
<evidence type="ECO:0000313" key="2">
    <source>
        <dbReference type="Proteomes" id="UP000002640"/>
    </source>
</evidence>
<dbReference type="InParanoid" id="G5A5J2"/>
<proteinExistence type="predicted"/>
<dbReference type="Proteomes" id="UP000002640">
    <property type="component" value="Unassembled WGS sequence"/>
</dbReference>
<reference evidence="1 2" key="1">
    <citation type="journal article" date="2006" name="Science">
        <title>Phytophthora genome sequences uncover evolutionary origins and mechanisms of pathogenesis.</title>
        <authorList>
            <person name="Tyler B.M."/>
            <person name="Tripathy S."/>
            <person name="Zhang X."/>
            <person name="Dehal P."/>
            <person name="Jiang R.H."/>
            <person name="Aerts A."/>
            <person name="Arredondo F.D."/>
            <person name="Baxter L."/>
            <person name="Bensasson D."/>
            <person name="Beynon J.L."/>
            <person name="Chapman J."/>
            <person name="Damasceno C.M."/>
            <person name="Dorrance A.E."/>
            <person name="Dou D."/>
            <person name="Dickerman A.W."/>
            <person name="Dubchak I.L."/>
            <person name="Garbelotto M."/>
            <person name="Gijzen M."/>
            <person name="Gordon S.G."/>
            <person name="Govers F."/>
            <person name="Grunwald N.J."/>
            <person name="Huang W."/>
            <person name="Ivors K.L."/>
            <person name="Jones R.W."/>
            <person name="Kamoun S."/>
            <person name="Krampis K."/>
            <person name="Lamour K.H."/>
            <person name="Lee M.K."/>
            <person name="McDonald W.H."/>
            <person name="Medina M."/>
            <person name="Meijer H.J."/>
            <person name="Nordberg E.K."/>
            <person name="Maclean D.J."/>
            <person name="Ospina-Giraldo M.D."/>
            <person name="Morris P.F."/>
            <person name="Phuntumart V."/>
            <person name="Putnam N.H."/>
            <person name="Rash S."/>
            <person name="Rose J.K."/>
            <person name="Sakihama Y."/>
            <person name="Salamov A.A."/>
            <person name="Savidor A."/>
            <person name="Scheuring C.F."/>
            <person name="Smith B.M."/>
            <person name="Sobral B.W."/>
            <person name="Terry A."/>
            <person name="Torto-Alalibo T.A."/>
            <person name="Win J."/>
            <person name="Xu Z."/>
            <person name="Zhang H."/>
            <person name="Grigoriev I.V."/>
            <person name="Rokhsar D.S."/>
            <person name="Boore J.L."/>
        </authorList>
    </citation>
    <scope>NUCLEOTIDE SEQUENCE [LARGE SCALE GENOMIC DNA]</scope>
    <source>
        <strain evidence="1 2">P6497</strain>
    </source>
</reference>
<organism evidence="1 2">
    <name type="scientific">Phytophthora sojae (strain P6497)</name>
    <name type="common">Soybean stem and root rot agent</name>
    <name type="synonym">Phytophthora megasperma f. sp. glycines</name>
    <dbReference type="NCBI Taxonomy" id="1094619"/>
    <lineage>
        <taxon>Eukaryota</taxon>
        <taxon>Sar</taxon>
        <taxon>Stramenopiles</taxon>
        <taxon>Oomycota</taxon>
        <taxon>Peronosporomycetes</taxon>
        <taxon>Peronosporales</taxon>
        <taxon>Peronosporaceae</taxon>
        <taxon>Phytophthora</taxon>
    </lineage>
</organism>
<keyword evidence="2" id="KW-1185">Reference proteome</keyword>
<sequence length="156" mass="17790">MSDIAAPPLAARADKSKKKRMRRIQADLPLYRQQVAELELQLARCKLNDGAFCTLAWSGIWDIVEFGGVRFDGMQLHKSGWIKLRREHHEGSTLVETHFKTTPVFHESINDPIPQIKALLGALDLSHSSLNDHFCRAMSDLLLKEDWKSTFKGKEH</sequence>
<dbReference type="RefSeq" id="XP_009535230.1">
    <property type="nucleotide sequence ID" value="XM_009536935.1"/>
</dbReference>
<name>G5A5J2_PHYSP</name>
<protein>
    <submittedName>
        <fullName evidence="1">Uncharacterized protein</fullName>
    </submittedName>
</protein>
<dbReference type="AlphaFoldDB" id="G5A5J2"/>
<dbReference type="EMBL" id="JH159160">
    <property type="protein sequence ID" value="EGZ08597.1"/>
    <property type="molecule type" value="Genomic_DNA"/>
</dbReference>
<dbReference type="KEGG" id="psoj:PHYSODRAFT_339052"/>
<accession>G5A5J2</accession>